<evidence type="ECO:0000313" key="8">
    <source>
        <dbReference type="EMBL" id="PWA61166.1"/>
    </source>
</evidence>
<dbReference type="STRING" id="35608.A0A2U1MIW4"/>
<evidence type="ECO:0000256" key="2">
    <source>
        <dbReference type="ARBA" id="ARBA00008574"/>
    </source>
</evidence>
<feature type="transmembrane region" description="Helical" evidence="6">
    <location>
        <begin position="571"/>
        <end position="590"/>
    </location>
</feature>
<evidence type="ECO:0000256" key="5">
    <source>
        <dbReference type="ARBA" id="ARBA00023136"/>
    </source>
</evidence>
<proteinExistence type="inferred from homology"/>
<dbReference type="GO" id="GO:0012505">
    <property type="term" value="C:endomembrane system"/>
    <property type="evidence" value="ECO:0007669"/>
    <property type="project" value="UniProtKB-SubCell"/>
</dbReference>
<feature type="transmembrane region" description="Helical" evidence="6">
    <location>
        <begin position="20"/>
        <end position="38"/>
    </location>
</feature>
<accession>A0A2U1MIW4</accession>
<reference evidence="8 9" key="1">
    <citation type="journal article" date="2018" name="Mol. Plant">
        <title>The genome of Artemisia annua provides insight into the evolution of Asteraceae family and artemisinin biosynthesis.</title>
        <authorList>
            <person name="Shen Q."/>
            <person name="Zhang L."/>
            <person name="Liao Z."/>
            <person name="Wang S."/>
            <person name="Yan T."/>
            <person name="Shi P."/>
            <person name="Liu M."/>
            <person name="Fu X."/>
            <person name="Pan Q."/>
            <person name="Wang Y."/>
            <person name="Lv Z."/>
            <person name="Lu X."/>
            <person name="Zhang F."/>
            <person name="Jiang W."/>
            <person name="Ma Y."/>
            <person name="Chen M."/>
            <person name="Hao X."/>
            <person name="Li L."/>
            <person name="Tang Y."/>
            <person name="Lv G."/>
            <person name="Zhou Y."/>
            <person name="Sun X."/>
            <person name="Brodelius P.E."/>
            <person name="Rose J.K.C."/>
            <person name="Tang K."/>
        </authorList>
    </citation>
    <scope>NUCLEOTIDE SEQUENCE [LARGE SCALE GENOMIC DNA]</scope>
    <source>
        <strain evidence="9">cv. Huhao1</strain>
        <tissue evidence="8">Leaf</tissue>
    </source>
</reference>
<dbReference type="PANTHER" id="PTHR35736">
    <property type="entry name" value="EXPRESSED PROTEIN"/>
    <property type="match status" value="1"/>
</dbReference>
<keyword evidence="9" id="KW-1185">Reference proteome</keyword>
<dbReference type="Proteomes" id="UP000245207">
    <property type="component" value="Unassembled WGS sequence"/>
</dbReference>
<keyword evidence="5 6" id="KW-0472">Membrane</keyword>
<feature type="transmembrane region" description="Helical" evidence="6">
    <location>
        <begin position="761"/>
        <end position="787"/>
    </location>
</feature>
<evidence type="ECO:0000313" key="9">
    <source>
        <dbReference type="Proteomes" id="UP000245207"/>
    </source>
</evidence>
<protein>
    <recommendedName>
        <fullName evidence="7">Palmitoyltransferase DHHC domain-containing protein</fullName>
    </recommendedName>
</protein>
<evidence type="ECO:0000256" key="6">
    <source>
        <dbReference type="SAM" id="Phobius"/>
    </source>
</evidence>
<feature type="domain" description="Palmitoyltransferase DHHC" evidence="7">
    <location>
        <begin position="673"/>
        <end position="798"/>
    </location>
</feature>
<dbReference type="Pfam" id="PF01529">
    <property type="entry name" value="DHHC"/>
    <property type="match status" value="1"/>
</dbReference>
<dbReference type="InterPro" id="IPR001594">
    <property type="entry name" value="Palmitoyltrfase_DHHC"/>
</dbReference>
<comment type="subcellular location">
    <subcellularLocation>
        <location evidence="1">Endomembrane system</location>
        <topology evidence="1">Multi-pass membrane protein</topology>
    </subcellularLocation>
</comment>
<dbReference type="AlphaFoldDB" id="A0A2U1MIW4"/>
<gene>
    <name evidence="8" type="ORF">CTI12_AA375300</name>
</gene>
<evidence type="ECO:0000256" key="4">
    <source>
        <dbReference type="ARBA" id="ARBA00022989"/>
    </source>
</evidence>
<dbReference type="EMBL" id="PKPP01005168">
    <property type="protein sequence ID" value="PWA61166.1"/>
    <property type="molecule type" value="Genomic_DNA"/>
</dbReference>
<evidence type="ECO:0000256" key="3">
    <source>
        <dbReference type="ARBA" id="ARBA00022692"/>
    </source>
</evidence>
<comment type="similarity">
    <text evidence="2">Belongs to the DHHC palmitoyltransferase family.</text>
</comment>
<dbReference type="OrthoDB" id="1930927at2759"/>
<dbReference type="PROSITE" id="PS50216">
    <property type="entry name" value="DHHC"/>
    <property type="match status" value="1"/>
</dbReference>
<dbReference type="Pfam" id="PF25102">
    <property type="entry name" value="DUF7810"/>
    <property type="match status" value="1"/>
</dbReference>
<comment type="caution">
    <text evidence="8">The sequence shown here is derived from an EMBL/GenBank/DDBJ whole genome shotgun (WGS) entry which is preliminary data.</text>
</comment>
<organism evidence="8 9">
    <name type="scientific">Artemisia annua</name>
    <name type="common">Sweet wormwood</name>
    <dbReference type="NCBI Taxonomy" id="35608"/>
    <lineage>
        <taxon>Eukaryota</taxon>
        <taxon>Viridiplantae</taxon>
        <taxon>Streptophyta</taxon>
        <taxon>Embryophyta</taxon>
        <taxon>Tracheophyta</taxon>
        <taxon>Spermatophyta</taxon>
        <taxon>Magnoliopsida</taxon>
        <taxon>eudicotyledons</taxon>
        <taxon>Gunneridae</taxon>
        <taxon>Pentapetalae</taxon>
        <taxon>asterids</taxon>
        <taxon>campanulids</taxon>
        <taxon>Asterales</taxon>
        <taxon>Asteraceae</taxon>
        <taxon>Asteroideae</taxon>
        <taxon>Anthemideae</taxon>
        <taxon>Artemisiinae</taxon>
        <taxon>Artemisia</taxon>
    </lineage>
</organism>
<keyword evidence="3 6" id="KW-0812">Transmembrane</keyword>
<dbReference type="InterPro" id="IPR056712">
    <property type="entry name" value="DUF7810"/>
</dbReference>
<feature type="transmembrane region" description="Helical" evidence="6">
    <location>
        <begin position="718"/>
        <end position="741"/>
    </location>
</feature>
<sequence length="961" mass="107571">MRWLFSGRSRRKTTTVSLHSLLIASATFTGIGLLLLTFRSLDDHPLMSTSDLASDDVSVVEAEKKVVVNRKGSCASVEEMGDEFRGGFVEESVRVRGVIRRHFDRNGASRVRSLPPDEFCKQSYVIAKASEAGFGNEMYKILTAAALSVMLNRSLIIGQTRHIGSISILAISCWGKYPFGEYISYSNTAFALSEVKHLWRQNGCLTTYGKHLVIRIDDFQRPRKTNVLCSNWREWEEPIIWFQNTTDAVAAQFFLKNVHVEMRKAASDLFGEPQNHHRPNVFGELMRILISPTEKVKQAVDSVLSGGSDPDITLHMRMLMNRSVRALQAALECTKKVLQNTESGSRPRLVLVSDTPSLVEDVKSNFDNFAEVVHFDYESYEGELSGQNGLRSLDFRVKDWGPAPRWVAFVDFFLASRARHAVVSGAHRRVGTTYVQLIAALAAANSAENLGGNSSFSFFSSFQSTLVSEGLSNQVGWGHVWNRFAGPLSCGNQTSQCAYTPLLSPAWWDAMWQSPTRRDINRMEAYGVRLSGLGTVYEDELLSYCTSRKEVRKIIFFLSGRFVFGPDVRSLVLTIFLVVAPVSVFCVFVARKLIYDFEEHWGISVMVVAILFTIHVLVLLLLTSGRDPGIIPRNAHPPEPEGFDGNTEGSAQTPQLRLPRIKEVEVNGVTVKIKYCDTCMLYRPPRCSHCSICNNCVERFDHHCPWVGQCIGLRNYRFFFMFVFSTTLLCIYVFSFCWIYIKRIMDSEDLTLWKAMIKTPASIVLIVYTFISVWFVGGLTAFHLYLISTNQTTYENFRYRYDRRANPYNKGVLNNFAEIFCTRIPESKNKFRAYVPKEPGLGGRSNGGGFVSPNMGKAVDEIEMGRKAVWGDGGAGLDHREGQMSDNEGLNIKEVGIGEMSPEIRTTVDEGDRANIMHARRSSWGRKSGSWDMSPEVLALASRVGGVGSSSGAGAASSRPP</sequence>
<dbReference type="GO" id="GO:0016409">
    <property type="term" value="F:palmitoyltransferase activity"/>
    <property type="evidence" value="ECO:0007669"/>
    <property type="project" value="InterPro"/>
</dbReference>
<evidence type="ECO:0000259" key="7">
    <source>
        <dbReference type="Pfam" id="PF01529"/>
    </source>
</evidence>
<dbReference type="PANTHER" id="PTHR35736:SF1">
    <property type="entry name" value="EXPRESSED PROTEIN"/>
    <property type="match status" value="1"/>
</dbReference>
<evidence type="ECO:0000256" key="1">
    <source>
        <dbReference type="ARBA" id="ARBA00004127"/>
    </source>
</evidence>
<name>A0A2U1MIW4_ARTAN</name>
<feature type="transmembrane region" description="Helical" evidence="6">
    <location>
        <begin position="602"/>
        <end position="623"/>
    </location>
</feature>
<keyword evidence="4 6" id="KW-1133">Transmembrane helix</keyword>